<comment type="caution">
    <text evidence="8">The sequence shown here is derived from an EMBL/GenBank/DDBJ whole genome shotgun (WGS) entry which is preliminary data.</text>
</comment>
<dbReference type="InterPro" id="IPR011332">
    <property type="entry name" value="Ribosomal_zn-bd"/>
</dbReference>
<evidence type="ECO:0000256" key="3">
    <source>
        <dbReference type="ARBA" id="ARBA00022980"/>
    </source>
</evidence>
<evidence type="ECO:0000256" key="5">
    <source>
        <dbReference type="ARBA" id="ARBA00023274"/>
    </source>
</evidence>
<keyword evidence="5" id="KW-0687">Ribonucleoprotein</keyword>
<dbReference type="GO" id="GO:0003735">
    <property type="term" value="F:structural constituent of ribosome"/>
    <property type="evidence" value="ECO:0007669"/>
    <property type="project" value="InterPro"/>
</dbReference>
<keyword evidence="9" id="KW-1185">Reference proteome</keyword>
<reference evidence="8 9" key="1">
    <citation type="journal article" date="2013" name="MBio">
        <title>Genome sequencing of the plant pathogen Taphrina deformans, the causal agent of peach leaf curl.</title>
        <authorList>
            <person name="Cisse O.H."/>
            <person name="Almeida J.M.G.C.F."/>
            <person name="Fonseca A."/>
            <person name="Kumar A.A."/>
            <person name="Salojaervi J."/>
            <person name="Overmyer K."/>
            <person name="Hauser P.M."/>
            <person name="Pagni M."/>
        </authorList>
    </citation>
    <scope>NUCLEOTIDE SEQUENCE [LARGE SCALE GENOMIC DNA]</scope>
    <source>
        <strain evidence="9">PYCC 5710 / ATCC 11124 / CBS 356.35 / IMI 108563 / JCM 9778 / NBRC 8474</strain>
    </source>
</reference>
<dbReference type="Proteomes" id="UP000013776">
    <property type="component" value="Unassembled WGS sequence"/>
</dbReference>
<feature type="compositionally biased region" description="Basic residues" evidence="7">
    <location>
        <begin position="35"/>
        <end position="50"/>
    </location>
</feature>
<evidence type="ECO:0000313" key="9">
    <source>
        <dbReference type="Proteomes" id="UP000013776"/>
    </source>
</evidence>
<dbReference type="VEuPathDB" id="FungiDB:TAPDE_003960"/>
<protein>
    <recommendedName>
        <fullName evidence="6">Large ribosomal subunit protein bL33m</fullName>
    </recommendedName>
</protein>
<dbReference type="EMBL" id="CAHR02000175">
    <property type="protein sequence ID" value="CCG83759.1"/>
    <property type="molecule type" value="Genomic_DNA"/>
</dbReference>
<organism evidence="8 9">
    <name type="scientific">Taphrina deformans (strain PYCC 5710 / ATCC 11124 / CBS 356.35 / IMI 108563 / JCM 9778 / NBRC 8474)</name>
    <name type="common">Peach leaf curl fungus</name>
    <name type="synonym">Lalaria deformans</name>
    <dbReference type="NCBI Taxonomy" id="1097556"/>
    <lineage>
        <taxon>Eukaryota</taxon>
        <taxon>Fungi</taxon>
        <taxon>Dikarya</taxon>
        <taxon>Ascomycota</taxon>
        <taxon>Taphrinomycotina</taxon>
        <taxon>Taphrinomycetes</taxon>
        <taxon>Taphrinales</taxon>
        <taxon>Taphrinaceae</taxon>
        <taxon>Taphrina</taxon>
    </lineage>
</organism>
<evidence type="ECO:0000256" key="7">
    <source>
        <dbReference type="SAM" id="MobiDB-lite"/>
    </source>
</evidence>
<dbReference type="OrthoDB" id="275534at2759"/>
<dbReference type="InterPro" id="IPR052008">
    <property type="entry name" value="Mitoribosomal_protein_bL33"/>
</dbReference>
<dbReference type="eggNOG" id="KOG3505">
    <property type="taxonomic scope" value="Eukaryota"/>
</dbReference>
<dbReference type="STRING" id="1097556.R4XKB5"/>
<evidence type="ECO:0000256" key="4">
    <source>
        <dbReference type="ARBA" id="ARBA00023128"/>
    </source>
</evidence>
<evidence type="ECO:0000256" key="6">
    <source>
        <dbReference type="ARBA" id="ARBA00035275"/>
    </source>
</evidence>
<dbReference type="GO" id="GO:0005739">
    <property type="term" value="C:mitochondrion"/>
    <property type="evidence" value="ECO:0007669"/>
    <property type="project" value="UniProtKB-SubCell"/>
</dbReference>
<evidence type="ECO:0000256" key="2">
    <source>
        <dbReference type="ARBA" id="ARBA00007596"/>
    </source>
</evidence>
<dbReference type="PANTHER" id="PTHR47037">
    <property type="entry name" value="39S RIBOSOMAL PROTEIN L33, MITOCHONDRIAL"/>
    <property type="match status" value="1"/>
</dbReference>
<dbReference type="Pfam" id="PF00471">
    <property type="entry name" value="Ribosomal_L33"/>
    <property type="match status" value="1"/>
</dbReference>
<dbReference type="NCBIfam" id="TIGR01023">
    <property type="entry name" value="rpmG_bact"/>
    <property type="match status" value="1"/>
</dbReference>
<dbReference type="InterPro" id="IPR001705">
    <property type="entry name" value="Ribosomal_bL33"/>
</dbReference>
<dbReference type="GO" id="GO:0006412">
    <property type="term" value="P:translation"/>
    <property type="evidence" value="ECO:0007669"/>
    <property type="project" value="InterPro"/>
</dbReference>
<name>R4XKB5_TAPDE</name>
<dbReference type="Gene3D" id="2.20.28.120">
    <property type="entry name" value="Ribosomal protein L33"/>
    <property type="match status" value="1"/>
</dbReference>
<accession>R4XKB5</accession>
<evidence type="ECO:0000256" key="1">
    <source>
        <dbReference type="ARBA" id="ARBA00004173"/>
    </source>
</evidence>
<evidence type="ECO:0000313" key="8">
    <source>
        <dbReference type="EMBL" id="CCG83759.1"/>
    </source>
</evidence>
<sequence>MSWPQNIVYLVFHAPGTRGAQLFALSVNRLSTRPHEKKRKRKKKKKRHKTPQLTSPSLFWLLLLLRQDLLFVLIMAKKAKARNILVKLLSTAGTGFSYVRQRPRQAPYKLQMIKFDPRVNSRVMFEEQRLKK</sequence>
<dbReference type="GO" id="GO:1990904">
    <property type="term" value="C:ribonucleoprotein complex"/>
    <property type="evidence" value="ECO:0007669"/>
    <property type="project" value="UniProtKB-KW"/>
</dbReference>
<comment type="similarity">
    <text evidence="2">Belongs to the bacterial ribosomal protein bL33 family.</text>
</comment>
<keyword evidence="4" id="KW-0496">Mitochondrion</keyword>
<gene>
    <name evidence="8" type="ORF">TAPDE_003960</name>
</gene>
<dbReference type="InterPro" id="IPR038584">
    <property type="entry name" value="Ribosomal_bL33_sf"/>
</dbReference>
<feature type="region of interest" description="Disordered" evidence="7">
    <location>
        <begin position="32"/>
        <end position="52"/>
    </location>
</feature>
<dbReference type="GO" id="GO:0005840">
    <property type="term" value="C:ribosome"/>
    <property type="evidence" value="ECO:0007669"/>
    <property type="project" value="UniProtKB-KW"/>
</dbReference>
<comment type="subcellular location">
    <subcellularLocation>
        <location evidence="1">Mitochondrion</location>
    </subcellularLocation>
</comment>
<dbReference type="AlphaFoldDB" id="R4XKB5"/>
<dbReference type="SUPFAM" id="SSF57829">
    <property type="entry name" value="Zn-binding ribosomal proteins"/>
    <property type="match status" value="1"/>
</dbReference>
<dbReference type="PANTHER" id="PTHR47037:SF1">
    <property type="entry name" value="LARGE RIBOSOMAL SUBUNIT PROTEIN BL33M"/>
    <property type="match status" value="1"/>
</dbReference>
<proteinExistence type="inferred from homology"/>
<keyword evidence="3" id="KW-0689">Ribosomal protein</keyword>